<dbReference type="GeneID" id="63786802"/>
<dbReference type="AlphaFoldDB" id="A0A1Y2ETF4"/>
<dbReference type="RefSeq" id="XP_040722149.1">
    <property type="nucleotide sequence ID" value="XM_040870203.1"/>
</dbReference>
<evidence type="ECO:0000313" key="2">
    <source>
        <dbReference type="Proteomes" id="UP000193685"/>
    </source>
</evidence>
<keyword evidence="2" id="KW-1185">Reference proteome</keyword>
<comment type="caution">
    <text evidence="1">The sequence shown here is derived from an EMBL/GenBank/DDBJ whole genome shotgun (WGS) entry which is preliminary data.</text>
</comment>
<dbReference type="Proteomes" id="UP000193685">
    <property type="component" value="Unassembled WGS sequence"/>
</dbReference>
<accession>A0A1Y2ETF4</accession>
<sequence>MLPLILGAAILFTVLRSILPRLALRYAQFTTPTQASEAQRTAAASVRARQLNAQITTVLWIAEAALQYSFTFFKRNTQVLQFQEGTIPGVLGYVLSLNQVYALFYASGITVKQVQALLV</sequence>
<dbReference type="EMBL" id="MCFI01000028">
    <property type="protein sequence ID" value="ORY74843.1"/>
    <property type="molecule type" value="Genomic_DNA"/>
</dbReference>
<protein>
    <submittedName>
        <fullName evidence="1">Uncharacterized protein</fullName>
    </submittedName>
</protein>
<gene>
    <name evidence="1" type="ORF">BCR37DRAFT_384269</name>
</gene>
<organism evidence="1 2">
    <name type="scientific">Protomyces lactucae-debilis</name>
    <dbReference type="NCBI Taxonomy" id="2754530"/>
    <lineage>
        <taxon>Eukaryota</taxon>
        <taxon>Fungi</taxon>
        <taxon>Dikarya</taxon>
        <taxon>Ascomycota</taxon>
        <taxon>Taphrinomycotina</taxon>
        <taxon>Taphrinomycetes</taxon>
        <taxon>Taphrinales</taxon>
        <taxon>Protomycetaceae</taxon>
        <taxon>Protomyces</taxon>
    </lineage>
</organism>
<evidence type="ECO:0000313" key="1">
    <source>
        <dbReference type="EMBL" id="ORY74843.1"/>
    </source>
</evidence>
<name>A0A1Y2ETF4_PROLT</name>
<proteinExistence type="predicted"/>
<reference evidence="1 2" key="1">
    <citation type="submission" date="2016-07" db="EMBL/GenBank/DDBJ databases">
        <title>Pervasive Adenine N6-methylation of Active Genes in Fungi.</title>
        <authorList>
            <consortium name="DOE Joint Genome Institute"/>
            <person name="Mondo S.J."/>
            <person name="Dannebaum R.O."/>
            <person name="Kuo R.C."/>
            <person name="Labutti K."/>
            <person name="Haridas S."/>
            <person name="Kuo A."/>
            <person name="Salamov A."/>
            <person name="Ahrendt S.R."/>
            <person name="Lipzen A."/>
            <person name="Sullivan W."/>
            <person name="Andreopoulos W.B."/>
            <person name="Clum A."/>
            <person name="Lindquist E."/>
            <person name="Daum C."/>
            <person name="Ramamoorthy G.K."/>
            <person name="Gryganskyi A."/>
            <person name="Culley D."/>
            <person name="Magnuson J.K."/>
            <person name="James T.Y."/>
            <person name="O'Malley M.A."/>
            <person name="Stajich J.E."/>
            <person name="Spatafora J.W."/>
            <person name="Visel A."/>
            <person name="Grigoriev I.V."/>
        </authorList>
    </citation>
    <scope>NUCLEOTIDE SEQUENCE [LARGE SCALE GENOMIC DNA]</scope>
    <source>
        <strain evidence="1 2">12-1054</strain>
    </source>
</reference>